<sequence length="67" mass="7499">MGLHNETGKGAFFILRITSKQDYGVSDLGRIGLTGFRDGRRQRHGTRRQQKSTAEVPKQATLALIEK</sequence>
<dbReference type="EMBL" id="JARGDH010000003">
    <property type="protein sequence ID" value="KAL0274323.1"/>
    <property type="molecule type" value="Genomic_DNA"/>
</dbReference>
<gene>
    <name evidence="2" type="ORF">PYX00_006774</name>
</gene>
<feature type="region of interest" description="Disordered" evidence="1">
    <location>
        <begin position="36"/>
        <end position="57"/>
    </location>
</feature>
<evidence type="ECO:0000256" key="1">
    <source>
        <dbReference type="SAM" id="MobiDB-lite"/>
    </source>
</evidence>
<reference evidence="2" key="1">
    <citation type="journal article" date="2024" name="Gigascience">
        <title>Chromosome-level genome of the poultry shaft louse Menopon gallinae provides insight into the host-switching and adaptive evolution of parasitic lice.</title>
        <authorList>
            <person name="Xu Y."/>
            <person name="Ma L."/>
            <person name="Liu S."/>
            <person name="Liang Y."/>
            <person name="Liu Q."/>
            <person name="He Z."/>
            <person name="Tian L."/>
            <person name="Duan Y."/>
            <person name="Cai W."/>
            <person name="Li H."/>
            <person name="Song F."/>
        </authorList>
    </citation>
    <scope>NUCLEOTIDE SEQUENCE</scope>
    <source>
        <strain evidence="2">Cailab_2023a</strain>
    </source>
</reference>
<organism evidence="2">
    <name type="scientific">Menopon gallinae</name>
    <name type="common">poultry shaft louse</name>
    <dbReference type="NCBI Taxonomy" id="328185"/>
    <lineage>
        <taxon>Eukaryota</taxon>
        <taxon>Metazoa</taxon>
        <taxon>Ecdysozoa</taxon>
        <taxon>Arthropoda</taxon>
        <taxon>Hexapoda</taxon>
        <taxon>Insecta</taxon>
        <taxon>Pterygota</taxon>
        <taxon>Neoptera</taxon>
        <taxon>Paraneoptera</taxon>
        <taxon>Psocodea</taxon>
        <taxon>Troctomorpha</taxon>
        <taxon>Phthiraptera</taxon>
        <taxon>Amblycera</taxon>
        <taxon>Menoponidae</taxon>
        <taxon>Menopon</taxon>
    </lineage>
</organism>
<comment type="caution">
    <text evidence="2">The sequence shown here is derived from an EMBL/GenBank/DDBJ whole genome shotgun (WGS) entry which is preliminary data.</text>
</comment>
<name>A0AAW2HY69_9NEOP</name>
<evidence type="ECO:0000313" key="2">
    <source>
        <dbReference type="EMBL" id="KAL0274323.1"/>
    </source>
</evidence>
<accession>A0AAW2HY69</accession>
<dbReference type="AlphaFoldDB" id="A0AAW2HY69"/>
<protein>
    <submittedName>
        <fullName evidence="2">Uncharacterized protein</fullName>
    </submittedName>
</protein>
<feature type="compositionally biased region" description="Basic residues" evidence="1">
    <location>
        <begin position="40"/>
        <end position="50"/>
    </location>
</feature>
<proteinExistence type="predicted"/>